<name>A0ABW1DQT9_9DEIO</name>
<sequence>MRGVRPARLPEAWQALLSDLDQDALPESHWALPLPELEHLTAEIAAQVGDERAWAALLASERESVTVTATRCGLGRERLRQLQMRAARRVQANSAFRAWASSLYERARSPVVLDLPAQAEDTWPLLIRLARGEGRGDLHTCVLAPGLWALVRLERGHDLRHRTLPPGRYFPEAEAAARMRLPQDVLRVVWPGTQVRRTWNGRYAGDQAGWFAANWLVAVAGVLAEAGHAVWEEGTLFAAVRSLPGAPEVQGSTMTLALRRRPEFGRTPLPGVWRYQALSGEAAHDEAHKLQSAPEVTTTGIMVTRYSATVFQTAMTGKVCKMLSDDQASSPTFSKGASLDD</sequence>
<keyword evidence="2" id="KW-1185">Reference proteome</keyword>
<dbReference type="Proteomes" id="UP001595979">
    <property type="component" value="Unassembled WGS sequence"/>
</dbReference>
<accession>A0ABW1DQT9</accession>
<reference evidence="2" key="1">
    <citation type="journal article" date="2019" name="Int. J. Syst. Evol. Microbiol.">
        <title>The Global Catalogue of Microorganisms (GCM) 10K type strain sequencing project: providing services to taxonomists for standard genome sequencing and annotation.</title>
        <authorList>
            <consortium name="The Broad Institute Genomics Platform"/>
            <consortium name="The Broad Institute Genome Sequencing Center for Infectious Disease"/>
            <person name="Wu L."/>
            <person name="Ma J."/>
        </authorList>
    </citation>
    <scope>NUCLEOTIDE SEQUENCE [LARGE SCALE GENOMIC DNA]</scope>
    <source>
        <strain evidence="2">CGMCC 1.15053</strain>
    </source>
</reference>
<evidence type="ECO:0000313" key="2">
    <source>
        <dbReference type="Proteomes" id="UP001595979"/>
    </source>
</evidence>
<proteinExistence type="predicted"/>
<gene>
    <name evidence="1" type="ORF">ACFPQ6_14215</name>
</gene>
<protein>
    <recommendedName>
        <fullName evidence="3">RNA polymerase sigma-70 region 4 domain-containing protein</fullName>
    </recommendedName>
</protein>
<evidence type="ECO:0000313" key="1">
    <source>
        <dbReference type="EMBL" id="MFC5849464.1"/>
    </source>
</evidence>
<dbReference type="RefSeq" id="WP_380050632.1">
    <property type="nucleotide sequence ID" value="NZ_JBHSOH010000020.1"/>
</dbReference>
<dbReference type="EMBL" id="JBHSOH010000020">
    <property type="protein sequence ID" value="MFC5849464.1"/>
    <property type="molecule type" value="Genomic_DNA"/>
</dbReference>
<organism evidence="1 2">
    <name type="scientific">Deinococcus petrolearius</name>
    <dbReference type="NCBI Taxonomy" id="1751295"/>
    <lineage>
        <taxon>Bacteria</taxon>
        <taxon>Thermotogati</taxon>
        <taxon>Deinococcota</taxon>
        <taxon>Deinococci</taxon>
        <taxon>Deinococcales</taxon>
        <taxon>Deinococcaceae</taxon>
        <taxon>Deinococcus</taxon>
    </lineage>
</organism>
<comment type="caution">
    <text evidence="1">The sequence shown here is derived from an EMBL/GenBank/DDBJ whole genome shotgun (WGS) entry which is preliminary data.</text>
</comment>
<evidence type="ECO:0008006" key="3">
    <source>
        <dbReference type="Google" id="ProtNLM"/>
    </source>
</evidence>